<proteinExistence type="inferred from homology"/>
<dbReference type="Gramene" id="rna-CFP56_74152">
    <property type="protein sequence ID" value="cds-POE69209.1"/>
    <property type="gene ID" value="gene-CFP56_74152"/>
</dbReference>
<protein>
    <recommendedName>
        <fullName evidence="2">Prohibitin</fullName>
    </recommendedName>
</protein>
<evidence type="ECO:0000256" key="1">
    <source>
        <dbReference type="ARBA" id="ARBA00009658"/>
    </source>
</evidence>
<evidence type="ECO:0000313" key="4">
    <source>
        <dbReference type="EMBL" id="KAK7861454.1"/>
    </source>
</evidence>
<comment type="caution">
    <text evidence="4">The sequence shown here is derived from an EMBL/GenBank/DDBJ whole genome shotgun (WGS) entry which is preliminary data.</text>
</comment>
<keyword evidence="2" id="KW-0472">Membrane</keyword>
<feature type="compositionally biased region" description="Low complexity" evidence="3">
    <location>
        <begin position="14"/>
        <end position="27"/>
    </location>
</feature>
<name>A0AAW0MIK0_QUESU</name>
<comment type="similarity">
    <text evidence="1 2">Belongs to the prohibitin family.</text>
</comment>
<evidence type="ECO:0000256" key="2">
    <source>
        <dbReference type="RuleBase" id="RU366048"/>
    </source>
</evidence>
<organism evidence="4">
    <name type="scientific">Quercus suber</name>
    <name type="common">Cork oak</name>
    <dbReference type="NCBI Taxonomy" id="58331"/>
    <lineage>
        <taxon>Eukaryota</taxon>
        <taxon>Viridiplantae</taxon>
        <taxon>Streptophyta</taxon>
        <taxon>Embryophyta</taxon>
        <taxon>Tracheophyta</taxon>
        <taxon>Spermatophyta</taxon>
        <taxon>Magnoliopsida</taxon>
        <taxon>eudicotyledons</taxon>
        <taxon>Gunneridae</taxon>
        <taxon>Pentapetalae</taxon>
        <taxon>rosids</taxon>
        <taxon>fabids</taxon>
        <taxon>Fagales</taxon>
        <taxon>Fagaceae</taxon>
        <taxon>Quercus</taxon>
    </lineage>
</organism>
<reference evidence="4" key="1">
    <citation type="submission" date="2017-12" db="EMBL/GenBank/DDBJ databases">
        <authorList>
            <person name="Barbosa P."/>
            <person name="Usie A."/>
            <person name="Ramos A.M."/>
        </authorList>
    </citation>
    <scope>NUCLEOTIDE SEQUENCE</scope>
    <source>
        <strain evidence="4">HL8</strain>
        <tissue evidence="4">Leaves</tissue>
    </source>
</reference>
<dbReference type="GO" id="GO:0005743">
    <property type="term" value="C:mitochondrial inner membrane"/>
    <property type="evidence" value="ECO:0007669"/>
    <property type="project" value="UniProtKB-SubCell"/>
</dbReference>
<dbReference type="PRINTS" id="PR00679">
    <property type="entry name" value="PROHIBITIN"/>
</dbReference>
<dbReference type="PANTHER" id="PTHR23222">
    <property type="entry name" value="PROHIBITIN"/>
    <property type="match status" value="1"/>
</dbReference>
<sequence length="108" mass="11616">MEFSTKPSAKAPISSSHGSKSLSSSTSARRPHTFSSVSGTKDLQMANLTLRVLLHLEVTRLPQIVQALGLECDEKVLPSIGNKVLKAVVAQFNVDQLLTECLQVSALK</sequence>
<gene>
    <name evidence="4" type="primary">PHB3_0</name>
    <name evidence="4" type="ORF">CFP56_011279</name>
</gene>
<dbReference type="PANTHER" id="PTHR23222:SF0">
    <property type="entry name" value="PROHIBITIN 1"/>
    <property type="match status" value="1"/>
</dbReference>
<dbReference type="GO" id="GO:0007005">
    <property type="term" value="P:mitochondrion organization"/>
    <property type="evidence" value="ECO:0007669"/>
    <property type="project" value="TreeGrafter"/>
</dbReference>
<keyword evidence="2" id="KW-0999">Mitochondrion inner membrane</keyword>
<dbReference type="InterPro" id="IPR000163">
    <property type="entry name" value="Prohibitin"/>
</dbReference>
<comment type="subcellular location">
    <subcellularLocation>
        <location evidence="2">Mitochondrion inner membrane</location>
    </subcellularLocation>
</comment>
<reference evidence="4" key="3">
    <citation type="submission" date="2023-07" db="EMBL/GenBank/DDBJ databases">
        <title>An improved reference 1 genome and first organelle genomes of Quercus suber.</title>
        <authorList>
            <consortium name="Genosuber Consortium"/>
            <person name="Usie A."/>
            <person name="Serra O."/>
            <person name="Barros P."/>
        </authorList>
    </citation>
    <scope>NUCLEOTIDE SEQUENCE</scope>
    <source>
        <strain evidence="4">HL8</strain>
        <tissue evidence="4">Leaves</tissue>
    </source>
</reference>
<feature type="region of interest" description="Disordered" evidence="3">
    <location>
        <begin position="1"/>
        <end position="38"/>
    </location>
</feature>
<accession>A0AAW0MIK0</accession>
<keyword evidence="2" id="KW-0496">Mitochondrion</keyword>
<reference evidence="4" key="2">
    <citation type="journal article" date="2018" name="Sci. Data">
        <title>The draft genome sequence of cork oak.</title>
        <authorList>
            <person name="Ramos A.M."/>
            <person name="Usie A."/>
            <person name="Barbosa P."/>
            <person name="Barros P.M."/>
            <person name="Capote T."/>
            <person name="Chaves I."/>
            <person name="Simoes F."/>
            <person name="Abreu I."/>
            <person name="Carrasquinho I."/>
            <person name="Faro C."/>
            <person name="Guimaraes J.B."/>
            <person name="Mendonca D."/>
            <person name="Nobrega F."/>
            <person name="Rodrigues L."/>
            <person name="Saibo N.J.M."/>
            <person name="Varela M.C."/>
            <person name="Egas C."/>
            <person name="Matos J."/>
            <person name="Miguel C.M."/>
            <person name="Oliveira M.M."/>
            <person name="Ricardo C.P."/>
            <person name="Goncalves S."/>
        </authorList>
    </citation>
    <scope>NUCLEOTIDE SEQUENCE [LARGE SCALE GENOMIC DNA]</scope>
    <source>
        <strain evidence="4">HL8</strain>
    </source>
</reference>
<dbReference type="AlphaFoldDB" id="A0AAW0MIK0"/>
<dbReference type="EMBL" id="PKMF04000002">
    <property type="protein sequence ID" value="KAK7861454.1"/>
    <property type="molecule type" value="Genomic_DNA"/>
</dbReference>
<evidence type="ECO:0000256" key="3">
    <source>
        <dbReference type="SAM" id="MobiDB-lite"/>
    </source>
</evidence>